<protein>
    <recommendedName>
        <fullName evidence="4">Secreted protein</fullName>
    </recommendedName>
</protein>
<proteinExistence type="predicted"/>
<feature type="chain" id="PRO_5001853278" description="Secreted protein" evidence="1">
    <location>
        <begin position="30"/>
        <end position="74"/>
    </location>
</feature>
<feature type="signal peptide" evidence="1">
    <location>
        <begin position="1"/>
        <end position="29"/>
    </location>
</feature>
<reference evidence="2 3" key="1">
    <citation type="journal article" date="2014" name="ISME J.">
        <title>Ecophysiology of Thioploca ingrica as revealed by the complete genome sequence supplemented with proteomic evidence.</title>
        <authorList>
            <person name="Kojima H."/>
            <person name="Ogura Y."/>
            <person name="Yamamoto N."/>
            <person name="Togashi T."/>
            <person name="Mori H."/>
            <person name="Watanabe T."/>
            <person name="Nemoto F."/>
            <person name="Kurokawa K."/>
            <person name="Hayashi T."/>
            <person name="Fukui M."/>
        </authorList>
    </citation>
    <scope>NUCLEOTIDE SEQUENCE [LARGE SCALE GENOMIC DNA]</scope>
</reference>
<organism evidence="2 3">
    <name type="scientific">Thioploca ingrica</name>
    <dbReference type="NCBI Taxonomy" id="40754"/>
    <lineage>
        <taxon>Bacteria</taxon>
        <taxon>Pseudomonadati</taxon>
        <taxon>Pseudomonadota</taxon>
        <taxon>Gammaproteobacteria</taxon>
        <taxon>Thiotrichales</taxon>
        <taxon>Thiotrichaceae</taxon>
        <taxon>Thioploca</taxon>
    </lineage>
</organism>
<sequence>MKKSLLFALTSGSLLILTTSVFFLPATFADTPTVASPEEQIRMAAYLKDFYKDIKIIHQFTEYGKLVSCVDIYT</sequence>
<evidence type="ECO:0000313" key="3">
    <source>
        <dbReference type="Proteomes" id="UP000031623"/>
    </source>
</evidence>
<dbReference type="STRING" id="40754.THII_0404"/>
<dbReference type="Proteomes" id="UP000031623">
    <property type="component" value="Chromosome"/>
</dbReference>
<dbReference type="EMBL" id="AP014633">
    <property type="protein sequence ID" value="BAP54701.1"/>
    <property type="molecule type" value="Genomic_DNA"/>
</dbReference>
<dbReference type="HOGENOM" id="CLU_2686636_0_0_6"/>
<evidence type="ECO:0000313" key="2">
    <source>
        <dbReference type="EMBL" id="BAP54701.1"/>
    </source>
</evidence>
<dbReference type="KEGG" id="tig:THII_0404"/>
<name>A0A090BU92_9GAMM</name>
<evidence type="ECO:0000256" key="1">
    <source>
        <dbReference type="SAM" id="SignalP"/>
    </source>
</evidence>
<keyword evidence="1" id="KW-0732">Signal</keyword>
<dbReference type="AlphaFoldDB" id="A0A090BU92"/>
<gene>
    <name evidence="2" type="ORF">THII_0404</name>
</gene>
<keyword evidence="3" id="KW-1185">Reference proteome</keyword>
<accession>A0A090BU92</accession>
<evidence type="ECO:0008006" key="4">
    <source>
        <dbReference type="Google" id="ProtNLM"/>
    </source>
</evidence>